<sequence length="274" mass="30894">MSETFCFPGYGCPTEIAAVQIKPRWQTMQLEDSLRLNGIYHITAHVRFDFQDMQAFMDDEELVQIDALDIQGDTGYFEYAVPLNVDLPKDAAIEDLMVKDIRPILTNQMCQLEWTVTSIFNESEPAFEKAHILETQPVTVNASAHIEKAAFKETSQVKQPAAVVTAASEQYEKSTEVVDSTREEKSAVVTTSIQEEKSKIVTFAAQKEKSEAIVASDKKEKLAQAEQKTMLRESSSHIVVRESSSWGEAPSMIWDLTEDYTPLKVRVSNDFIQK</sequence>
<comment type="caution">
    <text evidence="1">The sequence shown here is derived from an EMBL/GenBank/DDBJ whole genome shotgun (WGS) entry which is preliminary data.</text>
</comment>
<dbReference type="EMBL" id="LFXJ01000008">
    <property type="protein sequence ID" value="KMY30457.1"/>
    <property type="molecule type" value="Genomic_DNA"/>
</dbReference>
<dbReference type="Proteomes" id="UP000037326">
    <property type="component" value="Unassembled WGS sequence"/>
</dbReference>
<proteinExistence type="predicted"/>
<organism evidence="1 2">
    <name type="scientific">Lysinibacillus xylanilyticus</name>
    <dbReference type="NCBI Taxonomy" id="582475"/>
    <lineage>
        <taxon>Bacteria</taxon>
        <taxon>Bacillati</taxon>
        <taxon>Bacillota</taxon>
        <taxon>Bacilli</taxon>
        <taxon>Bacillales</taxon>
        <taxon>Bacillaceae</taxon>
        <taxon>Lysinibacillus</taxon>
    </lineage>
</organism>
<evidence type="ECO:0000313" key="1">
    <source>
        <dbReference type="EMBL" id="KMY30457.1"/>
    </source>
</evidence>
<evidence type="ECO:0000313" key="2">
    <source>
        <dbReference type="Proteomes" id="UP000037326"/>
    </source>
</evidence>
<gene>
    <name evidence="1" type="ORF">ACZ11_16620</name>
</gene>
<reference evidence="2" key="1">
    <citation type="submission" date="2015-07" db="EMBL/GenBank/DDBJ databases">
        <authorList>
            <person name="Liu B."/>
            <person name="Wang J."/>
            <person name="Zhu Y."/>
            <person name="Liu G."/>
            <person name="Chen Q."/>
            <person name="Lan J."/>
            <person name="Che J."/>
            <person name="Ge C."/>
            <person name="Shi H."/>
            <person name="Pan Z."/>
            <person name="Liu X."/>
        </authorList>
    </citation>
    <scope>NUCLEOTIDE SEQUENCE [LARGE SCALE GENOMIC DNA]</scope>
    <source>
        <strain evidence="2">DSM 23493</strain>
    </source>
</reference>
<dbReference type="AlphaFoldDB" id="A0A0K9F8C5"/>
<dbReference type="GO" id="GO:0004812">
    <property type="term" value="F:aminoacyl-tRNA ligase activity"/>
    <property type="evidence" value="ECO:0007669"/>
    <property type="project" value="UniProtKB-KW"/>
</dbReference>
<dbReference type="PATRIC" id="fig|582475.4.peg.4408"/>
<protein>
    <submittedName>
        <fullName evidence="1">Valyl-tRNA synthetase</fullName>
    </submittedName>
</protein>
<keyword evidence="1" id="KW-0030">Aminoacyl-tRNA synthetase</keyword>
<accession>A0A0K9F8C5</accession>
<name>A0A0K9F8C5_9BACI</name>
<keyword evidence="1" id="KW-0436">Ligase</keyword>